<evidence type="ECO:0000256" key="1">
    <source>
        <dbReference type="SAM" id="MobiDB-lite"/>
    </source>
</evidence>
<dbReference type="Proteomes" id="UP000290289">
    <property type="component" value="Chromosome 4"/>
</dbReference>
<dbReference type="Pfam" id="PF05904">
    <property type="entry name" value="DUF863"/>
    <property type="match status" value="1"/>
</dbReference>
<feature type="compositionally biased region" description="Basic and acidic residues" evidence="1">
    <location>
        <begin position="473"/>
        <end position="490"/>
    </location>
</feature>
<gene>
    <name evidence="2" type="ORF">DVH24_001393</name>
</gene>
<dbReference type="AlphaFoldDB" id="A0A498JZ40"/>
<keyword evidence="3" id="KW-1185">Reference proteome</keyword>
<dbReference type="PANTHER" id="PTHR33167">
    <property type="entry name" value="TRANSCRIPTION FACTOR, PUTATIVE (DUF863)-RELATED"/>
    <property type="match status" value="1"/>
</dbReference>
<organism evidence="2 3">
    <name type="scientific">Malus domestica</name>
    <name type="common">Apple</name>
    <name type="synonym">Pyrus malus</name>
    <dbReference type="NCBI Taxonomy" id="3750"/>
    <lineage>
        <taxon>Eukaryota</taxon>
        <taxon>Viridiplantae</taxon>
        <taxon>Streptophyta</taxon>
        <taxon>Embryophyta</taxon>
        <taxon>Tracheophyta</taxon>
        <taxon>Spermatophyta</taxon>
        <taxon>Magnoliopsida</taxon>
        <taxon>eudicotyledons</taxon>
        <taxon>Gunneridae</taxon>
        <taxon>Pentapetalae</taxon>
        <taxon>rosids</taxon>
        <taxon>fabids</taxon>
        <taxon>Rosales</taxon>
        <taxon>Rosaceae</taxon>
        <taxon>Amygdaloideae</taxon>
        <taxon>Maleae</taxon>
        <taxon>Malus</taxon>
    </lineage>
</organism>
<proteinExistence type="predicted"/>
<evidence type="ECO:0000313" key="3">
    <source>
        <dbReference type="Proteomes" id="UP000290289"/>
    </source>
</evidence>
<accession>A0A498JZ40</accession>
<evidence type="ECO:0000313" key="2">
    <source>
        <dbReference type="EMBL" id="RXI01159.1"/>
    </source>
</evidence>
<comment type="caution">
    <text evidence="2">The sequence shown here is derived from an EMBL/GenBank/DDBJ whole genome shotgun (WGS) entry which is preliminary data.</text>
</comment>
<reference evidence="2 3" key="1">
    <citation type="submission" date="2018-10" db="EMBL/GenBank/DDBJ databases">
        <title>A high-quality apple genome assembly.</title>
        <authorList>
            <person name="Hu J."/>
        </authorList>
    </citation>
    <scope>NUCLEOTIDE SEQUENCE [LARGE SCALE GENOMIC DNA]</scope>
    <source>
        <strain evidence="3">cv. HFTH1</strain>
        <tissue evidence="2">Young leaf</tissue>
    </source>
</reference>
<dbReference type="PANTHER" id="PTHR33167:SF29">
    <property type="entry name" value="T28K15.14 PROTEIN"/>
    <property type="match status" value="1"/>
</dbReference>
<dbReference type="EMBL" id="RDQH01000330">
    <property type="protein sequence ID" value="RXI01159.1"/>
    <property type="molecule type" value="Genomic_DNA"/>
</dbReference>
<sequence length="661" mass="73357">MLMQGDHDLNSVQAYTGSLNDVLRKTMLSQEIVFKKQVHQLHHLYRIQKTLMQNLGWMEFGRYNYSIAGAESNLLPLKNYARDEPMELLEGCKGVDDKIQPRTPELKLPSDQFLSYIDPAELKLSLSIQEDSKIEGGTMRTWFDLETHSGSQHVIDLEESIERTSNEGLEQSPSFSSTAPITSVGGTHNLEVAVLFDPIISSSVKKNLLFHAAESYPHLDGRERNPFNQGLEKCSSGIAINNSSTRRELFGSYETGVLDLNKIQHDDSSCLSNDRTVAHLSTASSSHLRGLVGKVEEGTHCFGTGKKKNSNSSIESSERFQKYNAGNFKVDGSCISGMVNEGLEAASRSKIDLCEAVGFHSSDPSNGNNGFIMKLLNSRSSSCTSAKQVNCENNKIEDPLFPSTDNCQKIDRDGHGNISSASCKPCCIAEDDSSSGKTMQSEIEYRNSNPLSVDQFSGTHVGSQVSETLMGEQDQRSSDNNELKHKDLNKGGDSAELDVLIRAAAEALVGISLESSSCYQDCAHEVGGSTKMETRESEQPQCSSDSYELLTLNLTGSTEDNYCVSSKPSEVNYNDSKEFGIKLRRGRRMKDFQRDILPGLASLSRHEIREDITIMETVLRSREYKKLRGKVVDGQSWCTPVKNKRSRLNYVPRRKRSLREA</sequence>
<name>A0A498JZ40_MALDO</name>
<protein>
    <submittedName>
        <fullName evidence="2">Uncharacterized protein</fullName>
    </submittedName>
</protein>
<dbReference type="InterPro" id="IPR008581">
    <property type="entry name" value="DUF863_pln"/>
</dbReference>
<feature type="region of interest" description="Disordered" evidence="1">
    <location>
        <begin position="468"/>
        <end position="491"/>
    </location>
</feature>